<evidence type="ECO:0000313" key="3">
    <source>
        <dbReference type="EMBL" id="MDO3383135.1"/>
    </source>
</evidence>
<evidence type="ECO:0000259" key="2">
    <source>
        <dbReference type="Pfam" id="PF06439"/>
    </source>
</evidence>
<gene>
    <name evidence="3" type="ORF">QWI16_13225</name>
</gene>
<keyword evidence="4" id="KW-1185">Reference proteome</keyword>
<comment type="caution">
    <text evidence="3">The sequence shown here is derived from an EMBL/GenBank/DDBJ whole genome shotgun (WGS) entry which is preliminary data.</text>
</comment>
<accession>A0ABT8TGC1</accession>
<sequence>MRANLGVWVGLLLSFSARAGSVDVTDNPQLWMNVSAFGETRWAEGEIHLISTDNWFLLSKKRYRDFELELEVKLPQPEEYVNSGVMFRGQIAYDPAIESYYAYGYQAEVDPSERRWSGGLYEQATEREWLFPRHPERSAPGEHFKANHSPQWTPAKAKAFNPGAWNHYKIRALGPEITVWVNGVLTTAVTDTKFAEGHIGLQHHGSAAYASSGDTANTIQFRRIRITQLPPPEPKNPKH</sequence>
<feature type="chain" id="PRO_5046863736" evidence="1">
    <location>
        <begin position="20"/>
        <end position="239"/>
    </location>
</feature>
<organism evidence="3 4">
    <name type="scientific">Gilvimarinus algae</name>
    <dbReference type="NCBI Taxonomy" id="3058037"/>
    <lineage>
        <taxon>Bacteria</taxon>
        <taxon>Pseudomonadati</taxon>
        <taxon>Pseudomonadota</taxon>
        <taxon>Gammaproteobacteria</taxon>
        <taxon>Cellvibrionales</taxon>
        <taxon>Cellvibrionaceae</taxon>
        <taxon>Gilvimarinus</taxon>
    </lineage>
</organism>
<keyword evidence="1" id="KW-0732">Signal</keyword>
<dbReference type="EMBL" id="JAULRT010000060">
    <property type="protein sequence ID" value="MDO3383135.1"/>
    <property type="molecule type" value="Genomic_DNA"/>
</dbReference>
<feature type="signal peptide" evidence="1">
    <location>
        <begin position="1"/>
        <end position="19"/>
    </location>
</feature>
<name>A0ABT8TGC1_9GAMM</name>
<protein>
    <submittedName>
        <fullName evidence="3">DUF1080 domain-containing protein</fullName>
    </submittedName>
</protein>
<dbReference type="RefSeq" id="WP_302713859.1">
    <property type="nucleotide sequence ID" value="NZ_JAULRT010000060.1"/>
</dbReference>
<dbReference type="Gene3D" id="2.60.120.560">
    <property type="entry name" value="Exo-inulinase, domain 1"/>
    <property type="match status" value="1"/>
</dbReference>
<dbReference type="InterPro" id="IPR010496">
    <property type="entry name" value="AL/BT2_dom"/>
</dbReference>
<feature type="domain" description="3-keto-alpha-glucoside-1,2-lyase/3-keto-2-hydroxy-glucal hydratase" evidence="2">
    <location>
        <begin position="39"/>
        <end position="227"/>
    </location>
</feature>
<evidence type="ECO:0000256" key="1">
    <source>
        <dbReference type="SAM" id="SignalP"/>
    </source>
</evidence>
<evidence type="ECO:0000313" key="4">
    <source>
        <dbReference type="Proteomes" id="UP001168380"/>
    </source>
</evidence>
<dbReference type="Proteomes" id="UP001168380">
    <property type="component" value="Unassembled WGS sequence"/>
</dbReference>
<reference evidence="3" key="1">
    <citation type="submission" date="2023-07" db="EMBL/GenBank/DDBJ databases">
        <title>Gilvimarinus algae sp. nov., isolated from the surface of Kelp.</title>
        <authorList>
            <person name="Sun Y.Y."/>
            <person name="Gong Y."/>
            <person name="Du Z.J."/>
        </authorList>
    </citation>
    <scope>NUCLEOTIDE SEQUENCE</scope>
    <source>
        <strain evidence="3">SDUM040014</strain>
    </source>
</reference>
<dbReference type="Pfam" id="PF06439">
    <property type="entry name" value="3keto-disac_hyd"/>
    <property type="match status" value="1"/>
</dbReference>
<proteinExistence type="predicted"/>